<feature type="compositionally biased region" description="Basic residues" evidence="1">
    <location>
        <begin position="166"/>
        <end position="182"/>
    </location>
</feature>
<evidence type="ECO:0000313" key="3">
    <source>
        <dbReference type="Proteomes" id="UP001162098"/>
    </source>
</evidence>
<protein>
    <submittedName>
        <fullName evidence="2">Uncharacterized protein</fullName>
    </submittedName>
</protein>
<keyword evidence="3" id="KW-1185">Reference proteome</keyword>
<feature type="region of interest" description="Disordered" evidence="1">
    <location>
        <begin position="162"/>
        <end position="239"/>
    </location>
</feature>
<dbReference type="EMBL" id="MW018138">
    <property type="protein sequence ID" value="QPB44247.1"/>
    <property type="molecule type" value="Genomic_DNA"/>
</dbReference>
<feature type="compositionally biased region" description="Acidic residues" evidence="1">
    <location>
        <begin position="191"/>
        <end position="213"/>
    </location>
</feature>
<organism evidence="2 3">
    <name type="scientific">Medusavirus stheno T3</name>
    <dbReference type="NCBI Taxonomy" id="3069717"/>
    <lineage>
        <taxon>Viruses</taxon>
        <taxon>Varidnaviria</taxon>
        <taxon>Bamfordvirae</taxon>
        <taxon>Nucleocytoviricota</taxon>
        <taxon>Megaviricetes</taxon>
        <taxon>Mamonoviridae</taxon>
        <taxon>Medusavirus</taxon>
        <taxon>Medusavirus sthenus</taxon>
    </lineage>
</organism>
<dbReference type="Proteomes" id="UP001162098">
    <property type="component" value="Segment"/>
</dbReference>
<proteinExistence type="predicted"/>
<feature type="compositionally biased region" description="Acidic residues" evidence="1">
    <location>
        <begin position="221"/>
        <end position="239"/>
    </location>
</feature>
<feature type="region of interest" description="Disordered" evidence="1">
    <location>
        <begin position="1"/>
        <end position="37"/>
    </location>
</feature>
<dbReference type="KEGG" id="vg:80543443"/>
<reference evidence="2 3" key="1">
    <citation type="submission" date="2020-09" db="EMBL/GenBank/DDBJ databases">
        <authorList>
            <person name="Zhang R."/>
            <person name="Garcia K."/>
            <person name="Ogata H."/>
        </authorList>
    </citation>
    <scope>NUCLEOTIDE SEQUENCE [LARGE SCALE GENOMIC DNA]</scope>
    <source>
        <strain evidence="3">stheno</strain>
    </source>
</reference>
<sequence length="239" mass="25654">MQQPSTIATATAGVKRKEPSPPQPAASVKRARPNDSVRRKAEALALRATVVEYVGLDDRIRQVLADLKAHKKRREELRTGIMEALRSAGMPACKLGNGKGASASPVHLRLKTRKTRVKPKKPDAIAAMGAWLRAQGVAGADAGEQLYKSVFEDPKAVIEKTSLCRIRPRQSKKAPKPKKPKPAPKVLMLNDGDDDDDEEEDDSSSSSYSDDDSSSSASVSSDDDGDDDDDGSSGSDSDE</sequence>
<evidence type="ECO:0000313" key="2">
    <source>
        <dbReference type="EMBL" id="QPB44247.1"/>
    </source>
</evidence>
<evidence type="ECO:0000256" key="1">
    <source>
        <dbReference type="SAM" id="MobiDB-lite"/>
    </source>
</evidence>
<accession>A0A7S7YFP8</accession>
<name>A0A7S7YFP8_9VIRU</name>